<dbReference type="GO" id="GO:0005634">
    <property type="term" value="C:nucleus"/>
    <property type="evidence" value="ECO:0007669"/>
    <property type="project" value="TreeGrafter"/>
</dbReference>
<keyword evidence="3 11" id="KW-0489">Methyltransferase</keyword>
<accession>A0AAN6QRJ8</accession>
<feature type="compositionally biased region" description="Basic and acidic residues" evidence="9">
    <location>
        <begin position="118"/>
        <end position="140"/>
    </location>
</feature>
<dbReference type="EC" id="2.1.1.221" evidence="1"/>
<evidence type="ECO:0000256" key="8">
    <source>
        <dbReference type="ARBA" id="ARBA00048434"/>
    </source>
</evidence>
<evidence type="ECO:0000256" key="4">
    <source>
        <dbReference type="ARBA" id="ARBA00022679"/>
    </source>
</evidence>
<comment type="caution">
    <text evidence="11">The sequence shown here is derived from an EMBL/GenBank/DDBJ whole genome shotgun (WGS) entry which is preliminary data.</text>
</comment>
<dbReference type="GO" id="GO:0000049">
    <property type="term" value="F:tRNA binding"/>
    <property type="evidence" value="ECO:0007669"/>
    <property type="project" value="TreeGrafter"/>
</dbReference>
<evidence type="ECO:0000313" key="11">
    <source>
        <dbReference type="EMBL" id="KAK0983335.1"/>
    </source>
</evidence>
<evidence type="ECO:0000256" key="7">
    <source>
        <dbReference type="ARBA" id="ARBA00032166"/>
    </source>
</evidence>
<keyword evidence="5" id="KW-0949">S-adenosyl-L-methionine</keyword>
<dbReference type="GO" id="GO:0052905">
    <property type="term" value="F:tRNA (guanosine(9)-N1)-methyltransferase activity"/>
    <property type="evidence" value="ECO:0007669"/>
    <property type="project" value="UniProtKB-EC"/>
</dbReference>
<organism evidence="11 12">
    <name type="scientific">Friedmanniomyces endolithicus</name>
    <dbReference type="NCBI Taxonomy" id="329885"/>
    <lineage>
        <taxon>Eukaryota</taxon>
        <taxon>Fungi</taxon>
        <taxon>Dikarya</taxon>
        <taxon>Ascomycota</taxon>
        <taxon>Pezizomycotina</taxon>
        <taxon>Dothideomycetes</taxon>
        <taxon>Dothideomycetidae</taxon>
        <taxon>Mycosphaerellales</taxon>
        <taxon>Teratosphaeriaceae</taxon>
        <taxon>Friedmanniomyces</taxon>
    </lineage>
</organism>
<dbReference type="InterPro" id="IPR038459">
    <property type="entry name" value="MT_TRM10-typ_sf"/>
</dbReference>
<evidence type="ECO:0000256" key="6">
    <source>
        <dbReference type="ARBA" id="ARBA00031792"/>
    </source>
</evidence>
<proteinExistence type="predicted"/>
<evidence type="ECO:0000256" key="3">
    <source>
        <dbReference type="ARBA" id="ARBA00022603"/>
    </source>
</evidence>
<evidence type="ECO:0000256" key="2">
    <source>
        <dbReference type="ARBA" id="ARBA00020451"/>
    </source>
</evidence>
<dbReference type="Proteomes" id="UP001175353">
    <property type="component" value="Unassembled WGS sequence"/>
</dbReference>
<protein>
    <recommendedName>
        <fullName evidence="2">tRNA (guanine(9)-N1)-methyltransferase</fullName>
        <ecNumber evidence="1">2.1.1.221</ecNumber>
    </recommendedName>
    <alternativeName>
        <fullName evidence="7">tRNA methyltransferase 10</fullName>
    </alternativeName>
    <alternativeName>
        <fullName evidence="6">tRNA(m1G9)-methyltransferase</fullName>
    </alternativeName>
</protein>
<dbReference type="InterPro" id="IPR007356">
    <property type="entry name" value="tRNA_m1G_MeTrfase_euk"/>
</dbReference>
<reference evidence="11" key="1">
    <citation type="submission" date="2023-06" db="EMBL/GenBank/DDBJ databases">
        <title>Black Yeasts Isolated from many extreme environments.</title>
        <authorList>
            <person name="Coleine C."/>
            <person name="Stajich J.E."/>
            <person name="Selbmann L."/>
        </authorList>
    </citation>
    <scope>NUCLEOTIDE SEQUENCE</scope>
    <source>
        <strain evidence="11">CCFEE 5200</strain>
    </source>
</reference>
<dbReference type="CDD" id="cd18089">
    <property type="entry name" value="SPOUT_Trm10-like"/>
    <property type="match status" value="1"/>
</dbReference>
<dbReference type="GO" id="GO:0002939">
    <property type="term" value="P:tRNA N1-guanine methylation"/>
    <property type="evidence" value="ECO:0007669"/>
    <property type="project" value="TreeGrafter"/>
</dbReference>
<feature type="domain" description="SAM-dependent MTase TRM10-type" evidence="10">
    <location>
        <begin position="163"/>
        <end position="390"/>
    </location>
</feature>
<gene>
    <name evidence="11" type="primary">TRM10_1</name>
    <name evidence="11" type="ORF">LTR91_011278</name>
</gene>
<evidence type="ECO:0000259" key="10">
    <source>
        <dbReference type="PROSITE" id="PS51675"/>
    </source>
</evidence>
<dbReference type="PROSITE" id="PS51675">
    <property type="entry name" value="SAM_MT_TRM10"/>
    <property type="match status" value="1"/>
</dbReference>
<evidence type="ECO:0000313" key="12">
    <source>
        <dbReference type="Proteomes" id="UP001175353"/>
    </source>
</evidence>
<feature type="compositionally biased region" description="Polar residues" evidence="9">
    <location>
        <begin position="71"/>
        <end position="80"/>
    </location>
</feature>
<dbReference type="AlphaFoldDB" id="A0AAN6QRJ8"/>
<dbReference type="PANTHER" id="PTHR13563">
    <property type="entry name" value="TRNA (GUANINE-9-) METHYLTRANSFERASE"/>
    <property type="match status" value="1"/>
</dbReference>
<feature type="compositionally biased region" description="Basic and acidic residues" evidence="9">
    <location>
        <begin position="406"/>
        <end position="418"/>
    </location>
</feature>
<dbReference type="Gene3D" id="3.40.1280.30">
    <property type="match status" value="1"/>
</dbReference>
<evidence type="ECO:0000256" key="9">
    <source>
        <dbReference type="SAM" id="MobiDB-lite"/>
    </source>
</evidence>
<dbReference type="InterPro" id="IPR028564">
    <property type="entry name" value="MT_TRM10-typ"/>
</dbReference>
<evidence type="ECO:0000256" key="5">
    <source>
        <dbReference type="ARBA" id="ARBA00022691"/>
    </source>
</evidence>
<comment type="catalytic activity">
    <reaction evidence="8">
        <text>guanosine(9) in tRNA + S-adenosyl-L-methionine = N(1)-methylguanosine(9) in tRNA + S-adenosyl-L-homocysteine + H(+)</text>
        <dbReference type="Rhea" id="RHEA:43156"/>
        <dbReference type="Rhea" id="RHEA-COMP:10367"/>
        <dbReference type="Rhea" id="RHEA-COMP:10368"/>
        <dbReference type="ChEBI" id="CHEBI:15378"/>
        <dbReference type="ChEBI" id="CHEBI:57856"/>
        <dbReference type="ChEBI" id="CHEBI:59789"/>
        <dbReference type="ChEBI" id="CHEBI:73542"/>
        <dbReference type="ChEBI" id="CHEBI:74269"/>
        <dbReference type="EC" id="2.1.1.221"/>
    </reaction>
</comment>
<name>A0AAN6QRJ8_9PEZI</name>
<keyword evidence="4 11" id="KW-0808">Transferase</keyword>
<keyword evidence="12" id="KW-1185">Reference proteome</keyword>
<feature type="region of interest" description="Disordered" evidence="9">
    <location>
        <begin position="38"/>
        <end position="170"/>
    </location>
</feature>
<dbReference type="PANTHER" id="PTHR13563:SF13">
    <property type="entry name" value="TRNA METHYLTRANSFERASE 10 HOMOLOG A"/>
    <property type="match status" value="1"/>
</dbReference>
<sequence length="446" mass="50133">MLPLRYDNSAVQLRWKQKSGQARCVAIDPDILLESELPVDHELPQEMTAVTDTGRNDPRALETDDSPGKTGEQQSDPGSDNDNDLPPPEEFAPLANSDEVVTDGPVMSKNQLKKLRKKQEWESKRGERKAFRKEKLVEKRERKRAVRKQQLTDNPVQDPSPQRKRQPFRRQMQLPVTILIDCDFDDLMRDNERISLASQITRCYSDNKNAMFRTHLGVCSFGGQLRERFDKVLEHHKGWRGVRFLDCDFVEAAEQAKEWMADPEDGGSLCGSFAALSDADSVDALAKLKSESEVVYLSSEASETLTELKPFSTYIIGGLVDKNREKGICYKRATQRGIRTAKLPIGEYLQMTSRKVLATNHVNEIMLKWLDSGDWGDAFVKVIPKRKGGQLKGSMADQDEELDGGDDGKVRRDEREPDSSTGMQVERMTAVPSESDAGAAVDGDTI</sequence>
<evidence type="ECO:0000256" key="1">
    <source>
        <dbReference type="ARBA" id="ARBA00012797"/>
    </source>
</evidence>
<feature type="compositionally biased region" description="Polar residues" evidence="9">
    <location>
        <begin position="149"/>
        <end position="160"/>
    </location>
</feature>
<feature type="region of interest" description="Disordered" evidence="9">
    <location>
        <begin position="389"/>
        <end position="446"/>
    </location>
</feature>
<dbReference type="EMBL" id="JAUJLE010000102">
    <property type="protein sequence ID" value="KAK0983335.1"/>
    <property type="molecule type" value="Genomic_DNA"/>
</dbReference>